<dbReference type="STRING" id="6265.A0A0B2VPK2"/>
<organism evidence="1 2">
    <name type="scientific">Toxocara canis</name>
    <name type="common">Canine roundworm</name>
    <dbReference type="NCBI Taxonomy" id="6265"/>
    <lineage>
        <taxon>Eukaryota</taxon>
        <taxon>Metazoa</taxon>
        <taxon>Ecdysozoa</taxon>
        <taxon>Nematoda</taxon>
        <taxon>Chromadorea</taxon>
        <taxon>Rhabditida</taxon>
        <taxon>Spirurina</taxon>
        <taxon>Ascaridomorpha</taxon>
        <taxon>Ascaridoidea</taxon>
        <taxon>Toxocaridae</taxon>
        <taxon>Toxocara</taxon>
    </lineage>
</organism>
<dbReference type="Proteomes" id="UP000031036">
    <property type="component" value="Unassembled WGS sequence"/>
</dbReference>
<comment type="caution">
    <text evidence="1">The sequence shown here is derived from an EMBL/GenBank/DDBJ whole genome shotgun (WGS) entry which is preliminary data.</text>
</comment>
<evidence type="ECO:0000313" key="1">
    <source>
        <dbReference type="EMBL" id="KHN83518.1"/>
    </source>
</evidence>
<proteinExistence type="predicted"/>
<dbReference type="AlphaFoldDB" id="A0A0B2VPK2"/>
<sequence>MLNVMEADSDHMCSLTIDIELDNDEQYALTQLSYNADDSSPHNSLETFYDAPPTAAEVRPHVGSEVYVRHLPQLAFRQFELYMNPPSYGSMRNWEYLASSLGLSNNEIMARIPAKSELLVAVAWDDGNLVSVPGAFFDEPGPSVPVVASTAHRAGTSENRHIQRAAEQSLGGKFILVTHHEEEASADLRKNFKWLMKNLRKHGEQSEVSVFNIEECANERDMLGGLHSIFENAMHIVCVFSEDYAQMLRSDSDSQCVAMKKYLHNLMNAEYVRKLGVNQRFRAVILQGTERSVLPTGWPQNTLVYEFPSHHIQLFKKLFE</sequence>
<protein>
    <recommendedName>
        <fullName evidence="3">SEFIR domain-containing protein</fullName>
    </recommendedName>
</protein>
<evidence type="ECO:0000313" key="2">
    <source>
        <dbReference type="Proteomes" id="UP000031036"/>
    </source>
</evidence>
<dbReference type="OrthoDB" id="6021171at2759"/>
<name>A0A0B2VPK2_TOXCA</name>
<evidence type="ECO:0008006" key="3">
    <source>
        <dbReference type="Google" id="ProtNLM"/>
    </source>
</evidence>
<dbReference type="EMBL" id="JPKZ01001181">
    <property type="protein sequence ID" value="KHN83518.1"/>
    <property type="molecule type" value="Genomic_DNA"/>
</dbReference>
<keyword evidence="2" id="KW-1185">Reference proteome</keyword>
<accession>A0A0B2VPK2</accession>
<dbReference type="OMA" id="IMHLRTS"/>
<reference evidence="1 2" key="1">
    <citation type="submission" date="2014-11" db="EMBL/GenBank/DDBJ databases">
        <title>Genetic blueprint of the zoonotic pathogen Toxocara canis.</title>
        <authorList>
            <person name="Zhu X.-Q."/>
            <person name="Korhonen P.K."/>
            <person name="Cai H."/>
            <person name="Young N.D."/>
            <person name="Nejsum P."/>
            <person name="von Samson-Himmelstjerna G."/>
            <person name="Boag P.R."/>
            <person name="Tan P."/>
            <person name="Li Q."/>
            <person name="Min J."/>
            <person name="Yang Y."/>
            <person name="Wang X."/>
            <person name="Fang X."/>
            <person name="Hall R.S."/>
            <person name="Hofmann A."/>
            <person name="Sternberg P.W."/>
            <person name="Jex A.R."/>
            <person name="Gasser R.B."/>
        </authorList>
    </citation>
    <scope>NUCLEOTIDE SEQUENCE [LARGE SCALE GENOMIC DNA]</scope>
    <source>
        <strain evidence="1">PN_DK_2014</strain>
    </source>
</reference>
<gene>
    <name evidence="1" type="ORF">Tcan_15710</name>
</gene>